<organism evidence="2">
    <name type="scientific">Capitella teleta</name>
    <name type="common">Polychaete worm</name>
    <dbReference type="NCBI Taxonomy" id="283909"/>
    <lineage>
        <taxon>Eukaryota</taxon>
        <taxon>Metazoa</taxon>
        <taxon>Spiralia</taxon>
        <taxon>Lophotrochozoa</taxon>
        <taxon>Annelida</taxon>
        <taxon>Polychaeta</taxon>
        <taxon>Sedentaria</taxon>
        <taxon>Scolecida</taxon>
        <taxon>Capitellidae</taxon>
        <taxon>Capitella</taxon>
    </lineage>
</organism>
<reference evidence="2 4" key="2">
    <citation type="journal article" date="2013" name="Nature">
        <title>Insights into bilaterian evolution from three spiralian genomes.</title>
        <authorList>
            <person name="Simakov O."/>
            <person name="Marletaz F."/>
            <person name="Cho S.J."/>
            <person name="Edsinger-Gonzales E."/>
            <person name="Havlak P."/>
            <person name="Hellsten U."/>
            <person name="Kuo D.H."/>
            <person name="Larsson T."/>
            <person name="Lv J."/>
            <person name="Arendt D."/>
            <person name="Savage R."/>
            <person name="Osoegawa K."/>
            <person name="de Jong P."/>
            <person name="Grimwood J."/>
            <person name="Chapman J.A."/>
            <person name="Shapiro H."/>
            <person name="Aerts A."/>
            <person name="Otillar R.P."/>
            <person name="Terry A.Y."/>
            <person name="Boore J.L."/>
            <person name="Grigoriev I.V."/>
            <person name="Lindberg D.R."/>
            <person name="Seaver E.C."/>
            <person name="Weisblat D.A."/>
            <person name="Putnam N.H."/>
            <person name="Rokhsar D.S."/>
        </authorList>
    </citation>
    <scope>NUCLEOTIDE SEQUENCE</scope>
    <source>
        <strain evidence="2 4">I ESC-2004</strain>
    </source>
</reference>
<reference evidence="3" key="3">
    <citation type="submission" date="2015-06" db="UniProtKB">
        <authorList>
            <consortium name="EnsemblMetazoa"/>
        </authorList>
    </citation>
    <scope>IDENTIFICATION</scope>
</reference>
<gene>
    <name evidence="2" type="ORF">CAPTEDRAFT_194268</name>
</gene>
<accession>R7TPQ8</accession>
<dbReference type="EnsemblMetazoa" id="CapteT194268">
    <property type="protein sequence ID" value="CapteP194268"/>
    <property type="gene ID" value="CapteG194268"/>
</dbReference>
<evidence type="ECO:0000256" key="1">
    <source>
        <dbReference type="SAM" id="MobiDB-lite"/>
    </source>
</evidence>
<dbReference type="AlphaFoldDB" id="R7TPQ8"/>
<keyword evidence="4" id="KW-1185">Reference proteome</keyword>
<sequence length="203" mass="23399">MAEADIFRRIEETHRIIDSVEKLLADTEERISYFLPASDDCPPGFEYMFHRYGARCLYTSQEFFDTKAEAEQACNKLHPNSTLATYQPSSKATLEYLLKFAERKSQENKDMRGYRFYTGNDVEEYEIIDYTTTQRPGIPKSTRPYRSDIPSPFTELHETPEPKTPKPGPMCVFVNGDILKTSIDYCDGMGRRIICELSGESLQ</sequence>
<dbReference type="HOGENOM" id="CLU_1350051_0_0_1"/>
<feature type="compositionally biased region" description="Basic and acidic residues" evidence="1">
    <location>
        <begin position="155"/>
        <end position="164"/>
    </location>
</feature>
<protein>
    <submittedName>
        <fullName evidence="2 3">Uncharacterized protein</fullName>
    </submittedName>
</protein>
<evidence type="ECO:0000313" key="3">
    <source>
        <dbReference type="EnsemblMetazoa" id="CapteP194268"/>
    </source>
</evidence>
<evidence type="ECO:0000313" key="2">
    <source>
        <dbReference type="EMBL" id="ELT93501.1"/>
    </source>
</evidence>
<name>R7TPQ8_CAPTE</name>
<feature type="region of interest" description="Disordered" evidence="1">
    <location>
        <begin position="136"/>
        <end position="168"/>
    </location>
</feature>
<proteinExistence type="predicted"/>
<reference evidence="4" key="1">
    <citation type="submission" date="2012-12" db="EMBL/GenBank/DDBJ databases">
        <authorList>
            <person name="Hellsten U."/>
            <person name="Grimwood J."/>
            <person name="Chapman J.A."/>
            <person name="Shapiro H."/>
            <person name="Aerts A."/>
            <person name="Otillar R.P."/>
            <person name="Terry A.Y."/>
            <person name="Boore J.L."/>
            <person name="Simakov O."/>
            <person name="Marletaz F."/>
            <person name="Cho S.-J."/>
            <person name="Edsinger-Gonzales E."/>
            <person name="Havlak P."/>
            <person name="Kuo D.-H."/>
            <person name="Larsson T."/>
            <person name="Lv J."/>
            <person name="Arendt D."/>
            <person name="Savage R."/>
            <person name="Osoegawa K."/>
            <person name="de Jong P."/>
            <person name="Lindberg D.R."/>
            <person name="Seaver E.C."/>
            <person name="Weisblat D.A."/>
            <person name="Putnam N.H."/>
            <person name="Grigoriev I.V."/>
            <person name="Rokhsar D.S."/>
        </authorList>
    </citation>
    <scope>NUCLEOTIDE SEQUENCE</scope>
    <source>
        <strain evidence="4">I ESC-2004</strain>
    </source>
</reference>
<evidence type="ECO:0000313" key="4">
    <source>
        <dbReference type="Proteomes" id="UP000014760"/>
    </source>
</evidence>
<dbReference type="Proteomes" id="UP000014760">
    <property type="component" value="Unassembled WGS sequence"/>
</dbReference>
<dbReference type="EMBL" id="AMQN01012719">
    <property type="status" value="NOT_ANNOTATED_CDS"/>
    <property type="molecule type" value="Genomic_DNA"/>
</dbReference>
<dbReference type="EMBL" id="KB309712">
    <property type="protein sequence ID" value="ELT93501.1"/>
    <property type="molecule type" value="Genomic_DNA"/>
</dbReference>